<dbReference type="Proteomes" id="UP001597417">
    <property type="component" value="Unassembled WGS sequence"/>
</dbReference>
<comment type="caution">
    <text evidence="3">The sequence shown here is derived from an EMBL/GenBank/DDBJ whole genome shotgun (WGS) entry which is preliminary data.</text>
</comment>
<dbReference type="InterPro" id="IPR050237">
    <property type="entry name" value="ATP-dep_AMP-bd_enzyme"/>
</dbReference>
<proteinExistence type="predicted"/>
<dbReference type="Pfam" id="PF13193">
    <property type="entry name" value="AMP-binding_C"/>
    <property type="match status" value="1"/>
</dbReference>
<dbReference type="RefSeq" id="WP_378263968.1">
    <property type="nucleotide sequence ID" value="NZ_JBHUKR010000006.1"/>
</dbReference>
<dbReference type="InterPro" id="IPR045851">
    <property type="entry name" value="AMP-bd_C_sf"/>
</dbReference>
<feature type="domain" description="AMP-dependent synthetase/ligase" evidence="1">
    <location>
        <begin position="11"/>
        <end position="351"/>
    </location>
</feature>
<reference evidence="4" key="1">
    <citation type="journal article" date="2019" name="Int. J. Syst. Evol. Microbiol.">
        <title>The Global Catalogue of Microorganisms (GCM) 10K type strain sequencing project: providing services to taxonomists for standard genome sequencing and annotation.</title>
        <authorList>
            <consortium name="The Broad Institute Genomics Platform"/>
            <consortium name="The Broad Institute Genome Sequencing Center for Infectious Disease"/>
            <person name="Wu L."/>
            <person name="Ma J."/>
        </authorList>
    </citation>
    <scope>NUCLEOTIDE SEQUENCE [LARGE SCALE GENOMIC DNA]</scope>
    <source>
        <strain evidence="4">CGMCC 4.7645</strain>
    </source>
</reference>
<evidence type="ECO:0000313" key="3">
    <source>
        <dbReference type="EMBL" id="MFD2416826.1"/>
    </source>
</evidence>
<dbReference type="SUPFAM" id="SSF56801">
    <property type="entry name" value="Acetyl-CoA synthetase-like"/>
    <property type="match status" value="1"/>
</dbReference>
<dbReference type="InterPro" id="IPR000873">
    <property type="entry name" value="AMP-dep_synth/lig_dom"/>
</dbReference>
<dbReference type="InterPro" id="IPR025110">
    <property type="entry name" value="AMP-bd_C"/>
</dbReference>
<dbReference type="PANTHER" id="PTHR43767">
    <property type="entry name" value="LONG-CHAIN-FATTY-ACID--COA LIGASE"/>
    <property type="match status" value="1"/>
</dbReference>
<dbReference type="Gene3D" id="3.40.50.12780">
    <property type="entry name" value="N-terminal domain of ligase-like"/>
    <property type="match status" value="1"/>
</dbReference>
<accession>A0ABW5FVU0</accession>
<keyword evidence="4" id="KW-1185">Reference proteome</keyword>
<evidence type="ECO:0000313" key="4">
    <source>
        <dbReference type="Proteomes" id="UP001597417"/>
    </source>
</evidence>
<dbReference type="CDD" id="cd04433">
    <property type="entry name" value="AFD_class_I"/>
    <property type="match status" value="1"/>
</dbReference>
<dbReference type="PANTHER" id="PTHR43767:SF1">
    <property type="entry name" value="NONRIBOSOMAL PEPTIDE SYNTHASE PES1 (EUROFUNG)-RELATED"/>
    <property type="match status" value="1"/>
</dbReference>
<evidence type="ECO:0000259" key="1">
    <source>
        <dbReference type="Pfam" id="PF00501"/>
    </source>
</evidence>
<evidence type="ECO:0000259" key="2">
    <source>
        <dbReference type="Pfam" id="PF13193"/>
    </source>
</evidence>
<sequence length="493" mass="52751">MEKPFPRPLLEALATHPDLPAFELAARVVTRGELLMTIARYAGALRANGLHQNSEVAIATGVTPEGFAVQISAHVLGCRVVPVGPGLTPDQAARVAGTADVLVVDETRAPIADAPKTLRLSELSGEPGSLEPQGRPDDIAVVAYTSGSTAMPKGVEYTYAAMSAYWAWRTDEWTEDTRRLAERYRRFLLFGTLASAVMREHLAFCLLGGGTAVVPETPPVFPRVLEELRISAVLLTVPRLCRILDALRKKPADLRRLRSALVAGSPLPPHRLREAFDLIGDAVHQGYGQTETGMLTLLTADDVAAHPEAISSVGRPWTGVELEVRDNSGKRLPEGATGEIWVRTANAFRGYRGEDAKPLKHAGWVRTQDLGKVDAHGFLHLTGRSRDVVIINAIVHYAGAIEQALAEDPAVDEAYVVGTPDERTGEAAHAFVVTSNGGTPDLDALRAAVREKLGDAAVPSTITVIGSVPVAASGKPDKRALLSLVDLHRRATG</sequence>
<dbReference type="EMBL" id="JBHUKR010000006">
    <property type="protein sequence ID" value="MFD2416826.1"/>
    <property type="molecule type" value="Genomic_DNA"/>
</dbReference>
<organism evidence="3 4">
    <name type="scientific">Amycolatopsis pigmentata</name>
    <dbReference type="NCBI Taxonomy" id="450801"/>
    <lineage>
        <taxon>Bacteria</taxon>
        <taxon>Bacillati</taxon>
        <taxon>Actinomycetota</taxon>
        <taxon>Actinomycetes</taxon>
        <taxon>Pseudonocardiales</taxon>
        <taxon>Pseudonocardiaceae</taxon>
        <taxon>Amycolatopsis</taxon>
    </lineage>
</organism>
<protein>
    <submittedName>
        <fullName evidence="3">Class I adenylate-forming enzyme family protein</fullName>
    </submittedName>
</protein>
<name>A0ABW5FVU0_9PSEU</name>
<dbReference type="InterPro" id="IPR042099">
    <property type="entry name" value="ANL_N_sf"/>
</dbReference>
<dbReference type="Pfam" id="PF00501">
    <property type="entry name" value="AMP-binding"/>
    <property type="match status" value="1"/>
</dbReference>
<dbReference type="Gene3D" id="3.30.300.30">
    <property type="match status" value="1"/>
</dbReference>
<gene>
    <name evidence="3" type="ORF">ACFSXZ_10880</name>
</gene>
<feature type="domain" description="AMP-binding enzyme C-terminal" evidence="2">
    <location>
        <begin position="401"/>
        <end position="475"/>
    </location>
</feature>